<dbReference type="PROSITE" id="PS50088">
    <property type="entry name" value="ANK_REPEAT"/>
    <property type="match status" value="1"/>
</dbReference>
<dbReference type="PANTHER" id="PTHR24186:SF38">
    <property type="entry name" value="ANKYRIN REPEAT FAMILY PROTEIN"/>
    <property type="match status" value="1"/>
</dbReference>
<keyword evidence="2 3" id="KW-0040">ANK repeat</keyword>
<dbReference type="Gene3D" id="1.25.40.20">
    <property type="entry name" value="Ankyrin repeat-containing domain"/>
    <property type="match status" value="1"/>
</dbReference>
<keyword evidence="4" id="KW-0812">Transmembrane</keyword>
<keyword evidence="4" id="KW-0472">Membrane</keyword>
<evidence type="ECO:0000256" key="1">
    <source>
        <dbReference type="ARBA" id="ARBA00022737"/>
    </source>
</evidence>
<keyword evidence="6" id="KW-1185">Reference proteome</keyword>
<dbReference type="OrthoDB" id="598775at2759"/>
<dbReference type="Proteomes" id="UP000626092">
    <property type="component" value="Unassembled WGS sequence"/>
</dbReference>
<dbReference type="PANTHER" id="PTHR24186">
    <property type="entry name" value="PROTEIN PHOSPHATASE 1 REGULATORY SUBUNIT"/>
    <property type="match status" value="1"/>
</dbReference>
<dbReference type="SMART" id="SM00248">
    <property type="entry name" value="ANK"/>
    <property type="match status" value="1"/>
</dbReference>
<name>A0A834GTY4_RHOSS</name>
<keyword evidence="1" id="KW-0677">Repeat</keyword>
<dbReference type="GO" id="GO:0005886">
    <property type="term" value="C:plasma membrane"/>
    <property type="evidence" value="ECO:0007669"/>
    <property type="project" value="TreeGrafter"/>
</dbReference>
<comment type="caution">
    <text evidence="5">The sequence shown here is derived from an EMBL/GenBank/DDBJ whole genome shotgun (WGS) entry which is preliminary data.</text>
</comment>
<dbReference type="InterPro" id="IPR002110">
    <property type="entry name" value="Ankyrin_rpt"/>
</dbReference>
<gene>
    <name evidence="5" type="ORF">RHSIM_Rhsim06G0145500</name>
</gene>
<reference evidence="5" key="1">
    <citation type="submission" date="2019-11" db="EMBL/GenBank/DDBJ databases">
        <authorList>
            <person name="Liu Y."/>
            <person name="Hou J."/>
            <person name="Li T.-Q."/>
            <person name="Guan C.-H."/>
            <person name="Wu X."/>
            <person name="Wu H.-Z."/>
            <person name="Ling F."/>
            <person name="Zhang R."/>
            <person name="Shi X.-G."/>
            <person name="Ren J.-P."/>
            <person name="Chen E.-F."/>
            <person name="Sun J.-M."/>
        </authorList>
    </citation>
    <scope>NUCLEOTIDE SEQUENCE</scope>
    <source>
        <strain evidence="5">Adult_tree_wgs_1</strain>
        <tissue evidence="5">Leaves</tissue>
    </source>
</reference>
<proteinExistence type="predicted"/>
<evidence type="ECO:0000256" key="4">
    <source>
        <dbReference type="SAM" id="Phobius"/>
    </source>
</evidence>
<dbReference type="AlphaFoldDB" id="A0A834GTY4"/>
<dbReference type="PROSITE" id="PS50297">
    <property type="entry name" value="ANK_REP_REGION"/>
    <property type="match status" value="1"/>
</dbReference>
<feature type="transmembrane region" description="Helical" evidence="4">
    <location>
        <begin position="113"/>
        <end position="138"/>
    </location>
</feature>
<organism evidence="5 6">
    <name type="scientific">Rhododendron simsii</name>
    <name type="common">Sims's rhododendron</name>
    <dbReference type="NCBI Taxonomy" id="118357"/>
    <lineage>
        <taxon>Eukaryota</taxon>
        <taxon>Viridiplantae</taxon>
        <taxon>Streptophyta</taxon>
        <taxon>Embryophyta</taxon>
        <taxon>Tracheophyta</taxon>
        <taxon>Spermatophyta</taxon>
        <taxon>Magnoliopsida</taxon>
        <taxon>eudicotyledons</taxon>
        <taxon>Gunneridae</taxon>
        <taxon>Pentapetalae</taxon>
        <taxon>asterids</taxon>
        <taxon>Ericales</taxon>
        <taxon>Ericaceae</taxon>
        <taxon>Ericoideae</taxon>
        <taxon>Rhodoreae</taxon>
        <taxon>Rhododendron</taxon>
    </lineage>
</organism>
<dbReference type="InterPro" id="IPR036770">
    <property type="entry name" value="Ankyrin_rpt-contain_sf"/>
</dbReference>
<evidence type="ECO:0000313" key="6">
    <source>
        <dbReference type="Proteomes" id="UP000626092"/>
    </source>
</evidence>
<dbReference type="Pfam" id="PF12796">
    <property type="entry name" value="Ank_2"/>
    <property type="match status" value="1"/>
</dbReference>
<feature type="repeat" description="ANK" evidence="3">
    <location>
        <begin position="15"/>
        <end position="47"/>
    </location>
</feature>
<keyword evidence="4" id="KW-1133">Transmembrane helix</keyword>
<protein>
    <submittedName>
        <fullName evidence="5">Uncharacterized protein</fullName>
    </submittedName>
</protein>
<evidence type="ECO:0000313" key="5">
    <source>
        <dbReference type="EMBL" id="KAF7140240.1"/>
    </source>
</evidence>
<evidence type="ECO:0000256" key="3">
    <source>
        <dbReference type="PROSITE-ProRule" id="PRU00023"/>
    </source>
</evidence>
<evidence type="ECO:0000256" key="2">
    <source>
        <dbReference type="ARBA" id="ARBA00023043"/>
    </source>
</evidence>
<sequence>MLNTIPRFIQLRDEDGETPLHCAASKGYYEGVQYLLDKSSECELERDDNGFLIASCLVQPNERSSSLIWAQLGDLNLILASLRLALPLLRLALSMMFLAFKAGVYLVVSKLTWLANVVLIMVIVFLSILLVIFIPLFFPYTTTFPVIRHISYYFFCLMMLASGSSREAEEE</sequence>
<dbReference type="EMBL" id="WJXA01000006">
    <property type="protein sequence ID" value="KAF7140240.1"/>
    <property type="molecule type" value="Genomic_DNA"/>
</dbReference>
<accession>A0A834GTY4</accession>
<feature type="transmembrane region" description="Helical" evidence="4">
    <location>
        <begin position="88"/>
        <end position="107"/>
    </location>
</feature>
<dbReference type="SUPFAM" id="SSF48403">
    <property type="entry name" value="Ankyrin repeat"/>
    <property type="match status" value="1"/>
</dbReference>